<evidence type="ECO:0000256" key="1">
    <source>
        <dbReference type="SAM" id="SignalP"/>
    </source>
</evidence>
<dbReference type="Proteomes" id="UP000428803">
    <property type="component" value="Chromosome"/>
</dbReference>
<dbReference type="GO" id="GO:0070573">
    <property type="term" value="F:metallodipeptidase activity"/>
    <property type="evidence" value="ECO:0007669"/>
    <property type="project" value="InterPro"/>
</dbReference>
<dbReference type="EMBL" id="CP035733">
    <property type="protein sequence ID" value="QGY81126.1"/>
    <property type="molecule type" value="Genomic_DNA"/>
</dbReference>
<proteinExistence type="predicted"/>
<sequence length="390" mass="42883">MTKSLLSLLAPAVLAGSLFVSPARADEPALLLVDGHNDLFIRYMDCPSCPRGLDAYDIRNRTDGDTDIPRLREGGVGAILLNVFSSDKTTKGTLGAFDFLRHLELKYRDHFEVAATAADVRRIHGAGRIALIPTMEGAGRLENDPLMVRTLQRLGLRAVTLAYQTNDLADGANATPRHNGLSDLGRAIVAEMNDSGILVDLSHVSTKVMHDVLDVTKAPVIFSHSSARSLVNVERNVPDDVLKRVAKNSGIVMVSLVPYFTSQAHADWVKREEVLSNQIGQDFEAKRITQAEGDRLWTEWHAANPEPKVSVSAVADHIEHIRTIAGIDHVGIGSDFDGMPNKITGLEDTSKFPNLFAELRRRGWNAEELQKLAGENFLRVMEDAEKISRK</sequence>
<accession>A0A6I6LAL0</accession>
<evidence type="ECO:0000313" key="2">
    <source>
        <dbReference type="EMBL" id="QGY81126.1"/>
    </source>
</evidence>
<protein>
    <submittedName>
        <fullName evidence="2">Membrane dipeptidase</fullName>
    </submittedName>
</protein>
<dbReference type="GO" id="GO:0006508">
    <property type="term" value="P:proteolysis"/>
    <property type="evidence" value="ECO:0007669"/>
    <property type="project" value="InterPro"/>
</dbReference>
<dbReference type="InterPro" id="IPR032466">
    <property type="entry name" value="Metal_Hydrolase"/>
</dbReference>
<dbReference type="RefSeq" id="WP_158901011.1">
    <property type="nucleotide sequence ID" value="NZ_CP035733.1"/>
</dbReference>
<dbReference type="OrthoDB" id="9804920at2"/>
<keyword evidence="3" id="KW-1185">Reference proteome</keyword>
<dbReference type="PROSITE" id="PS51365">
    <property type="entry name" value="RENAL_DIPEPTIDASE_2"/>
    <property type="match status" value="1"/>
</dbReference>
<keyword evidence="1" id="KW-0732">Signal</keyword>
<dbReference type="AlphaFoldDB" id="A0A6I6LAL0"/>
<gene>
    <name evidence="2" type="ORF">EUU25_11155</name>
</gene>
<dbReference type="Gene3D" id="3.20.20.140">
    <property type="entry name" value="Metal-dependent hydrolases"/>
    <property type="match status" value="1"/>
</dbReference>
<dbReference type="SUPFAM" id="SSF51556">
    <property type="entry name" value="Metallo-dependent hydrolases"/>
    <property type="match status" value="1"/>
</dbReference>
<evidence type="ECO:0000313" key="3">
    <source>
        <dbReference type="Proteomes" id="UP000428803"/>
    </source>
</evidence>
<dbReference type="PANTHER" id="PTHR10443">
    <property type="entry name" value="MICROSOMAL DIPEPTIDASE"/>
    <property type="match status" value="1"/>
</dbReference>
<dbReference type="InterPro" id="IPR008257">
    <property type="entry name" value="Pept_M19"/>
</dbReference>
<dbReference type="CDD" id="cd01301">
    <property type="entry name" value="rDP_like"/>
    <property type="match status" value="1"/>
</dbReference>
<dbReference type="PANTHER" id="PTHR10443:SF12">
    <property type="entry name" value="DIPEPTIDASE"/>
    <property type="match status" value="1"/>
</dbReference>
<feature type="chain" id="PRO_5026097618" evidence="1">
    <location>
        <begin position="26"/>
        <end position="390"/>
    </location>
</feature>
<dbReference type="KEGG" id="slaa:EUU25_11155"/>
<organism evidence="2 3">
    <name type="scientific">Sphingorhabdus lacus</name>
    <dbReference type="NCBI Taxonomy" id="392610"/>
    <lineage>
        <taxon>Bacteria</taxon>
        <taxon>Pseudomonadati</taxon>
        <taxon>Pseudomonadota</taxon>
        <taxon>Alphaproteobacteria</taxon>
        <taxon>Sphingomonadales</taxon>
        <taxon>Sphingomonadaceae</taxon>
        <taxon>Sphingorhabdus</taxon>
    </lineage>
</organism>
<reference evidence="3" key="1">
    <citation type="submission" date="2019-01" db="EMBL/GenBank/DDBJ databases">
        <title>Sphingorhabdus lacus sp.nov., isolated from an oligotrophic freshwater lake.</title>
        <authorList>
            <person name="Park M."/>
        </authorList>
    </citation>
    <scope>NUCLEOTIDE SEQUENCE [LARGE SCALE GENOMIC DNA]</scope>
    <source>
        <strain evidence="3">IMCC1753</strain>
    </source>
</reference>
<dbReference type="Pfam" id="PF01244">
    <property type="entry name" value="Peptidase_M19"/>
    <property type="match status" value="1"/>
</dbReference>
<name>A0A6I6LAL0_9SPHN</name>
<feature type="signal peptide" evidence="1">
    <location>
        <begin position="1"/>
        <end position="25"/>
    </location>
</feature>